<keyword evidence="2" id="KW-1185">Reference proteome</keyword>
<organism evidence="1 2">
    <name type="scientific">Acetohalobium arabaticum (strain ATCC 49924 / DSM 5501 / Z-7288)</name>
    <dbReference type="NCBI Taxonomy" id="574087"/>
    <lineage>
        <taxon>Bacteria</taxon>
        <taxon>Bacillati</taxon>
        <taxon>Bacillota</taxon>
        <taxon>Clostridia</taxon>
        <taxon>Halanaerobiales</taxon>
        <taxon>Halobacteroidaceae</taxon>
        <taxon>Acetohalobium</taxon>
    </lineage>
</organism>
<evidence type="ECO:0000313" key="1">
    <source>
        <dbReference type="EMBL" id="ADL12698.1"/>
    </source>
</evidence>
<dbReference type="KEGG" id="aar:Acear_1176"/>
<dbReference type="Proteomes" id="UP000001661">
    <property type="component" value="Chromosome"/>
</dbReference>
<name>D9QQA7_ACEAZ</name>
<dbReference type="AlphaFoldDB" id="D9QQA7"/>
<evidence type="ECO:0008006" key="3">
    <source>
        <dbReference type="Google" id="ProtNLM"/>
    </source>
</evidence>
<evidence type="ECO:0000313" key="2">
    <source>
        <dbReference type="Proteomes" id="UP000001661"/>
    </source>
</evidence>
<accession>D9QQA7</accession>
<sequence>MSREITIYLSEEIDNFITTLSFEEGISEEEVIVEILRDYYTVIQDEYDDYEIPNELFSLKNEEGLLTISDTYKKKFNESE</sequence>
<reference evidence="1 2" key="1">
    <citation type="journal article" date="2010" name="Stand. Genomic Sci.">
        <title>Complete genome sequence of Acetohalobium arabaticum type strain (Z-7288).</title>
        <authorList>
            <person name="Sikorski J."/>
            <person name="Lapidus A."/>
            <person name="Chertkov O."/>
            <person name="Lucas S."/>
            <person name="Copeland A."/>
            <person name="Glavina Del Rio T."/>
            <person name="Nolan M."/>
            <person name="Tice H."/>
            <person name="Cheng J.F."/>
            <person name="Han C."/>
            <person name="Brambilla E."/>
            <person name="Pitluck S."/>
            <person name="Liolios K."/>
            <person name="Ivanova N."/>
            <person name="Mavromatis K."/>
            <person name="Mikhailova N."/>
            <person name="Pati A."/>
            <person name="Bruce D."/>
            <person name="Detter C."/>
            <person name="Tapia R."/>
            <person name="Goodwin L."/>
            <person name="Chen A."/>
            <person name="Palaniappan K."/>
            <person name="Land M."/>
            <person name="Hauser L."/>
            <person name="Chang Y.J."/>
            <person name="Jeffries C.D."/>
            <person name="Rohde M."/>
            <person name="Goker M."/>
            <person name="Spring S."/>
            <person name="Woyke T."/>
            <person name="Bristow J."/>
            <person name="Eisen J.A."/>
            <person name="Markowitz V."/>
            <person name="Hugenholtz P."/>
            <person name="Kyrpides N.C."/>
            <person name="Klenk H.P."/>
        </authorList>
    </citation>
    <scope>NUCLEOTIDE SEQUENCE [LARGE SCALE GENOMIC DNA]</scope>
    <source>
        <strain evidence="2">ATCC 49924 / DSM 5501 / Z-7288</strain>
    </source>
</reference>
<dbReference type="EMBL" id="CP002105">
    <property type="protein sequence ID" value="ADL12698.1"/>
    <property type="molecule type" value="Genomic_DNA"/>
</dbReference>
<protein>
    <recommendedName>
        <fullName evidence="3">CopG domain protein DNA-binding domain protein</fullName>
    </recommendedName>
</protein>
<dbReference type="OrthoDB" id="2112833at2"/>
<dbReference type="RefSeq" id="WP_013278144.1">
    <property type="nucleotide sequence ID" value="NC_014378.1"/>
</dbReference>
<gene>
    <name evidence="1" type="ordered locus">Acear_1176</name>
</gene>
<proteinExistence type="predicted"/>
<dbReference type="HOGENOM" id="CLU_2581625_0_0_9"/>